<proteinExistence type="predicted"/>
<keyword evidence="4" id="KW-1185">Reference proteome</keyword>
<evidence type="ECO:0000313" key="4">
    <source>
        <dbReference type="Proteomes" id="UP000298763"/>
    </source>
</evidence>
<dbReference type="SUPFAM" id="SSF63829">
    <property type="entry name" value="Calcium-dependent phosphotriesterase"/>
    <property type="match status" value="2"/>
</dbReference>
<feature type="chain" id="PRO_5044607468" evidence="1">
    <location>
        <begin position="25"/>
        <end position="765"/>
    </location>
</feature>
<dbReference type="OrthoDB" id="9774579at2"/>
<evidence type="ECO:0000256" key="1">
    <source>
        <dbReference type="SAM" id="SignalP"/>
    </source>
</evidence>
<protein>
    <submittedName>
        <fullName evidence="2">Uncharacterized protein</fullName>
    </submittedName>
</protein>
<dbReference type="PROSITE" id="PS51257">
    <property type="entry name" value="PROKAR_LIPOPROTEIN"/>
    <property type="match status" value="1"/>
</dbReference>
<organism evidence="2 5">
    <name type="scientific">Pseudoduganella umbonata</name>
    <dbReference type="NCBI Taxonomy" id="864828"/>
    <lineage>
        <taxon>Bacteria</taxon>
        <taxon>Pseudomonadati</taxon>
        <taxon>Pseudomonadota</taxon>
        <taxon>Betaproteobacteria</taxon>
        <taxon>Burkholderiales</taxon>
        <taxon>Oxalobacteraceae</taxon>
        <taxon>Telluria group</taxon>
        <taxon>Pseudoduganella</taxon>
    </lineage>
</organism>
<accession>A0A4P8HT43</accession>
<dbReference type="EMBL" id="JACHXS010000002">
    <property type="protein sequence ID" value="MBB3220678.1"/>
    <property type="molecule type" value="Genomic_DNA"/>
</dbReference>
<dbReference type="EMBL" id="CP040017">
    <property type="protein sequence ID" value="QCP11838.1"/>
    <property type="molecule type" value="Genomic_DNA"/>
</dbReference>
<reference evidence="2 5" key="2">
    <citation type="submission" date="2020-08" db="EMBL/GenBank/DDBJ databases">
        <title>Genomic Encyclopedia of Type Strains, Phase III (KMG-III): the genomes of soil and plant-associated and newly described type strains.</title>
        <authorList>
            <person name="Whitman W."/>
        </authorList>
    </citation>
    <scope>NUCLEOTIDE SEQUENCE [LARGE SCALE GENOMIC DNA]</scope>
    <source>
        <strain evidence="2 5">CECT 7753</strain>
    </source>
</reference>
<dbReference type="AlphaFoldDB" id="A0A4P8HT43"/>
<dbReference type="RefSeq" id="WP_137314682.1">
    <property type="nucleotide sequence ID" value="NZ_CP040017.1"/>
</dbReference>
<dbReference type="Gene3D" id="2.120.10.30">
    <property type="entry name" value="TolB, C-terminal domain"/>
    <property type="match status" value="4"/>
</dbReference>
<reference evidence="3 4" key="1">
    <citation type="submission" date="2019-05" db="EMBL/GenBank/DDBJ databases">
        <title>Draft Genome Sequences of Six Type Strains of the Genus Massilia.</title>
        <authorList>
            <person name="Miess H."/>
            <person name="Frediansyhah A."/>
            <person name="Gross H."/>
        </authorList>
    </citation>
    <scope>NUCLEOTIDE SEQUENCE [LARGE SCALE GENOMIC DNA]</scope>
    <source>
        <strain evidence="3 4">DSMZ 26121</strain>
    </source>
</reference>
<gene>
    <name evidence="3" type="ORF">FCL38_16480</name>
    <name evidence="2" type="ORF">FHS02_001477</name>
</gene>
<evidence type="ECO:0000313" key="5">
    <source>
        <dbReference type="Proteomes" id="UP000584325"/>
    </source>
</evidence>
<dbReference type="PANTHER" id="PTHR13833:SF71">
    <property type="entry name" value="NHL DOMAIN-CONTAINING PROTEIN"/>
    <property type="match status" value="1"/>
</dbReference>
<evidence type="ECO:0000313" key="3">
    <source>
        <dbReference type="EMBL" id="QCP11838.1"/>
    </source>
</evidence>
<name>A0A4P8HT43_9BURK</name>
<evidence type="ECO:0000313" key="2">
    <source>
        <dbReference type="EMBL" id="MBB3220678.1"/>
    </source>
</evidence>
<dbReference type="InterPro" id="IPR011042">
    <property type="entry name" value="6-blade_b-propeller_TolB-like"/>
</dbReference>
<dbReference type="Proteomes" id="UP000298763">
    <property type="component" value="Chromosome"/>
</dbReference>
<dbReference type="PANTHER" id="PTHR13833">
    <property type="match status" value="1"/>
</dbReference>
<sequence>MQKHTLRRLIGAGLAPLFFPLFLASCGGGGSDAPAPTTPPTPPAPPAPTLITTAYVTQTTPGGFPFQLSASASDGSAVTWQLAAGSPGSLSATTGGTVVYTPPASGIAAPTTATVTASAGGVSKPIRIGVYPDPGTPRVELIAGSLGSLGVLDGTGTAARFARIRDLSFNARGEAIVADAEPVNESYSQTVVRRVTTPGVVTSSRAYFSGSEDGAPGTASIDEALSLAPGRAGDVYVLAQGADARRVRVIHADESVGTVLDAARTPQDAVRLVTDAAGTLYVVGRHGISRANNGTTTLVAGGTADATPRDGTGAAAVFGDVIDAALGTDGRLYVLDRCAVRAVDPATGRVTTVAGRLDDTGRVAAVVDGTGTAARFSWPTSLTATAGGVLVLDKEGSAPDEQRVIRRVTAAGVVTSLARVADPVVAARAPVPASPTPHTLLRAAPDGTLLLASRGEIWRGTAQGNFAPLAGLEGDSLASRDGTGAAARFVRPHALANAADGTLYLLEAPGDFFAGNAPEVVGLTVRRIATDGTVTTFKKDEFGSEVATGIVAMPDGSLVISRRVPVAVGRTTAGGAVYRLSPQGQLTLLAGAASAAGYGNEQRDGTGAEARFTRPVAYAADQEGNVYVADELNNFTNLRRITPQGVVTTQKAGDGTEFPQYSGRDAYWMPDGVGYTVGNRTLQRFQFSSVGIYPSPVVGVSGQPGPRLGTIGGESPALLNQPVTMVQLAPRVLVVIDGGAVLRVVVPPCTATATECSRFSVPRLW</sequence>
<feature type="signal peptide" evidence="1">
    <location>
        <begin position="1"/>
        <end position="24"/>
    </location>
</feature>
<keyword evidence="1" id="KW-0732">Signal</keyword>
<dbReference type="Proteomes" id="UP000584325">
    <property type="component" value="Unassembled WGS sequence"/>
</dbReference>